<name>A0ABN8QUL8_9CNID</name>
<proteinExistence type="predicted"/>
<gene>
    <name evidence="1" type="ORF">PLOB_00010589</name>
</gene>
<comment type="caution">
    <text evidence="1">The sequence shown here is derived from an EMBL/GenBank/DDBJ whole genome shotgun (WGS) entry which is preliminary data.</text>
</comment>
<evidence type="ECO:0008006" key="3">
    <source>
        <dbReference type="Google" id="ProtNLM"/>
    </source>
</evidence>
<reference evidence="1 2" key="1">
    <citation type="submission" date="2022-05" db="EMBL/GenBank/DDBJ databases">
        <authorList>
            <consortium name="Genoscope - CEA"/>
            <person name="William W."/>
        </authorList>
    </citation>
    <scope>NUCLEOTIDE SEQUENCE [LARGE SCALE GENOMIC DNA]</scope>
</reference>
<evidence type="ECO:0000313" key="1">
    <source>
        <dbReference type="EMBL" id="CAH3170245.1"/>
    </source>
</evidence>
<dbReference type="EMBL" id="CALNXK010000154">
    <property type="protein sequence ID" value="CAH3170245.1"/>
    <property type="molecule type" value="Genomic_DNA"/>
</dbReference>
<accession>A0ABN8QUL8</accession>
<protein>
    <recommendedName>
        <fullName evidence="3">MADF domain-containing protein</fullName>
    </recommendedName>
</protein>
<organism evidence="1 2">
    <name type="scientific">Porites lobata</name>
    <dbReference type="NCBI Taxonomy" id="104759"/>
    <lineage>
        <taxon>Eukaryota</taxon>
        <taxon>Metazoa</taxon>
        <taxon>Cnidaria</taxon>
        <taxon>Anthozoa</taxon>
        <taxon>Hexacorallia</taxon>
        <taxon>Scleractinia</taxon>
        <taxon>Fungiina</taxon>
        <taxon>Poritidae</taxon>
        <taxon>Porites</taxon>
    </lineage>
</organism>
<evidence type="ECO:0000313" key="2">
    <source>
        <dbReference type="Proteomes" id="UP001159405"/>
    </source>
</evidence>
<keyword evidence="2" id="KW-1185">Reference proteome</keyword>
<sequence>MEWSDKHDLVVFVTEPYQHPYRSKERGDVWNQIAVNLNGLDHPKFKVSKRSITDRLTLLITKHKAKMRQEENTRCNRLFLHRNRFLSQATPSERLTLEFFRRERRSRPSPFRVQFVVAVSFVVDA</sequence>
<dbReference type="Proteomes" id="UP001159405">
    <property type="component" value="Unassembled WGS sequence"/>
</dbReference>